<keyword evidence="1" id="KW-0812">Transmembrane</keyword>
<keyword evidence="1" id="KW-1133">Transmembrane helix</keyword>
<dbReference type="EMBL" id="JANPWB010000016">
    <property type="protein sequence ID" value="KAJ1085335.1"/>
    <property type="molecule type" value="Genomic_DNA"/>
</dbReference>
<dbReference type="Proteomes" id="UP001066276">
    <property type="component" value="Chromosome 12"/>
</dbReference>
<dbReference type="AlphaFoldDB" id="A0AAV7L1B3"/>
<organism evidence="2 3">
    <name type="scientific">Pleurodeles waltl</name>
    <name type="common">Iberian ribbed newt</name>
    <dbReference type="NCBI Taxonomy" id="8319"/>
    <lineage>
        <taxon>Eukaryota</taxon>
        <taxon>Metazoa</taxon>
        <taxon>Chordata</taxon>
        <taxon>Craniata</taxon>
        <taxon>Vertebrata</taxon>
        <taxon>Euteleostomi</taxon>
        <taxon>Amphibia</taxon>
        <taxon>Batrachia</taxon>
        <taxon>Caudata</taxon>
        <taxon>Salamandroidea</taxon>
        <taxon>Salamandridae</taxon>
        <taxon>Pleurodelinae</taxon>
        <taxon>Pleurodeles</taxon>
    </lineage>
</organism>
<feature type="transmembrane region" description="Helical" evidence="1">
    <location>
        <begin position="97"/>
        <end position="115"/>
    </location>
</feature>
<keyword evidence="1" id="KW-0472">Membrane</keyword>
<proteinExistence type="predicted"/>
<evidence type="ECO:0000313" key="2">
    <source>
        <dbReference type="EMBL" id="KAJ1085335.1"/>
    </source>
</evidence>
<reference evidence="2" key="1">
    <citation type="journal article" date="2022" name="bioRxiv">
        <title>Sequencing and chromosome-scale assembly of the giantPleurodeles waltlgenome.</title>
        <authorList>
            <person name="Brown T."/>
            <person name="Elewa A."/>
            <person name="Iarovenko S."/>
            <person name="Subramanian E."/>
            <person name="Araus A.J."/>
            <person name="Petzold A."/>
            <person name="Susuki M."/>
            <person name="Suzuki K.-i.T."/>
            <person name="Hayashi T."/>
            <person name="Toyoda A."/>
            <person name="Oliveira C."/>
            <person name="Osipova E."/>
            <person name="Leigh N.D."/>
            <person name="Simon A."/>
            <person name="Yun M.H."/>
        </authorList>
    </citation>
    <scope>NUCLEOTIDE SEQUENCE</scope>
    <source>
        <strain evidence="2">20211129_DDA</strain>
        <tissue evidence="2">Liver</tissue>
    </source>
</reference>
<accession>A0AAV7L1B3</accession>
<keyword evidence="3" id="KW-1185">Reference proteome</keyword>
<gene>
    <name evidence="2" type="ORF">NDU88_005468</name>
</gene>
<evidence type="ECO:0000256" key="1">
    <source>
        <dbReference type="SAM" id="Phobius"/>
    </source>
</evidence>
<evidence type="ECO:0000313" key="3">
    <source>
        <dbReference type="Proteomes" id="UP001066276"/>
    </source>
</evidence>
<name>A0AAV7L1B3_PLEWA</name>
<sequence>MALPRVSKEKEKVTGKGYKPGYSHLELMSFAPPRPLHPGPEPIFWLLQGLENLVLRCSGGLWNLQCGLGDKHNIALLQACVIIPETFLKKYKKLKKSFAGILYTPIIVALCTVKAESLFSV</sequence>
<comment type="caution">
    <text evidence="2">The sequence shown here is derived from an EMBL/GenBank/DDBJ whole genome shotgun (WGS) entry which is preliminary data.</text>
</comment>
<protein>
    <submittedName>
        <fullName evidence="2">Uncharacterized protein</fullName>
    </submittedName>
</protein>